<protein>
    <submittedName>
        <fullName evidence="1">Uncharacterized protein</fullName>
    </submittedName>
</protein>
<accession>K0IN51</accession>
<organism evidence="1 2">
    <name type="scientific">Nitrososphaera gargensis (strain Ga9.2)</name>
    <dbReference type="NCBI Taxonomy" id="1237085"/>
    <lineage>
        <taxon>Archaea</taxon>
        <taxon>Nitrososphaerota</taxon>
        <taxon>Nitrososphaeria</taxon>
        <taxon>Nitrososphaerales</taxon>
        <taxon>Nitrososphaeraceae</taxon>
        <taxon>Nitrososphaera</taxon>
    </lineage>
</organism>
<dbReference type="KEGG" id="nga:Ngar_c18310"/>
<dbReference type="RefSeq" id="WP_015019301.1">
    <property type="nucleotide sequence ID" value="NC_018719.1"/>
</dbReference>
<dbReference type="BioCyc" id="CNIT1237085:G1324-1829-MONOMER"/>
<name>K0IN51_NITGG</name>
<gene>
    <name evidence="1" type="ordered locus">Ngar_c18310</name>
</gene>
<reference evidence="1 2" key="1">
    <citation type="journal article" date="2012" name="Environ. Microbiol.">
        <title>The genome of the ammonia-oxidizing Candidatus Nitrososphaera gargensis: insights into metabolic versatility and environmental adaptations.</title>
        <authorList>
            <person name="Spang A."/>
            <person name="Poehlein A."/>
            <person name="Offre P."/>
            <person name="Zumbragel S."/>
            <person name="Haider S."/>
            <person name="Rychlik N."/>
            <person name="Nowka B."/>
            <person name="Schmeisser C."/>
            <person name="Lebedeva E.V."/>
            <person name="Rattei T."/>
            <person name="Bohm C."/>
            <person name="Schmid M."/>
            <person name="Galushko A."/>
            <person name="Hatzenpichler R."/>
            <person name="Weinmaier T."/>
            <person name="Daniel R."/>
            <person name="Schleper C."/>
            <person name="Spieck E."/>
            <person name="Streit W."/>
            <person name="Wagner M."/>
        </authorList>
    </citation>
    <scope>NUCLEOTIDE SEQUENCE [LARGE SCALE GENOMIC DNA]</scope>
    <source>
        <strain evidence="2">Ga9.2</strain>
    </source>
</reference>
<sequence length="69" mass="7737">MHTHDTSGTTHIESTTPREYTVGEFLKVRGTDPSMVTRMTVNGNEVADFLNHEMKIGQRIQIEIMTASS</sequence>
<keyword evidence="2" id="KW-1185">Reference proteome</keyword>
<dbReference type="AlphaFoldDB" id="K0IN51"/>
<proteinExistence type="predicted"/>
<evidence type="ECO:0000313" key="2">
    <source>
        <dbReference type="Proteomes" id="UP000008037"/>
    </source>
</evidence>
<dbReference type="InParanoid" id="K0IN51"/>
<dbReference type="GeneID" id="13795694"/>
<dbReference type="HOGENOM" id="CLU_2766236_0_0_2"/>
<evidence type="ECO:0000313" key="1">
    <source>
        <dbReference type="EMBL" id="AFU58764.1"/>
    </source>
</evidence>
<dbReference type="Proteomes" id="UP000008037">
    <property type="component" value="Chromosome"/>
</dbReference>
<dbReference type="EMBL" id="CP002408">
    <property type="protein sequence ID" value="AFU58764.1"/>
    <property type="molecule type" value="Genomic_DNA"/>
</dbReference>